<accession>A0A1L7I079</accession>
<evidence type="ECO:0000256" key="4">
    <source>
        <dbReference type="ARBA" id="ARBA00023277"/>
    </source>
</evidence>
<keyword evidence="2 7" id="KW-0624">Polysaccharide degradation</keyword>
<proteinExistence type="inferred from homology"/>
<comment type="similarity">
    <text evidence="1 6">Belongs to the glycosyl hydrolase 43 family.</text>
</comment>
<dbReference type="InterPro" id="IPR006710">
    <property type="entry name" value="Glyco_hydro_43"/>
</dbReference>
<evidence type="ECO:0000256" key="6">
    <source>
        <dbReference type="RuleBase" id="RU361187"/>
    </source>
</evidence>
<dbReference type="Pfam" id="PF04616">
    <property type="entry name" value="Glyco_hydro_43"/>
    <property type="match status" value="1"/>
</dbReference>
<dbReference type="GO" id="GO:0045493">
    <property type="term" value="P:xylan catabolic process"/>
    <property type="evidence" value="ECO:0007669"/>
    <property type="project" value="UniProtKB-KW"/>
</dbReference>
<dbReference type="STRING" id="1229726.GRFL_0275"/>
<dbReference type="Gene3D" id="2.115.10.20">
    <property type="entry name" value="Glycosyl hydrolase domain, family 43"/>
    <property type="match status" value="1"/>
</dbReference>
<organism evidence="7 8">
    <name type="scientific">Christiangramia flava JLT2011</name>
    <dbReference type="NCBI Taxonomy" id="1229726"/>
    <lineage>
        <taxon>Bacteria</taxon>
        <taxon>Pseudomonadati</taxon>
        <taxon>Bacteroidota</taxon>
        <taxon>Flavobacteriia</taxon>
        <taxon>Flavobacteriales</taxon>
        <taxon>Flavobacteriaceae</taxon>
        <taxon>Christiangramia</taxon>
    </lineage>
</organism>
<dbReference type="SUPFAM" id="SSF75005">
    <property type="entry name" value="Arabinanase/levansucrase/invertase"/>
    <property type="match status" value="1"/>
</dbReference>
<gene>
    <name evidence="7" type="ORF">GRFL_0275</name>
</gene>
<sequence length="320" mass="36661">MNFKKILFVAAVIFCGIHSEAQNNPVFPGWYADPEGTVFDGKYWIYPTYSAPYEKQVFMDAFSSDDLVNWEYHHRIIDTSEVKWAEKAMWAPAIISKEDKYYLFFAANDIQSDEELGGIGVAVADQPQGPFKDLLGEPLIGKFHNGAQPIDQFVYKDGDDYYMFYGGWRHCNVAKMNDDFTDFVPFEDGTVFKEVTPDKYVEGPFMFKRDGKYYFMWSEGGWTGPDYSVAYAIADSPLGPFERVGTILKQDMNIATGAGHHSIIQNPDNDDYYIVYHRRPLTETDGNSRVTCIERMYFDEDGFIKPVIITNEGVDLTKEK</sequence>
<dbReference type="Proteomes" id="UP000186230">
    <property type="component" value="Chromosome"/>
</dbReference>
<dbReference type="OrthoDB" id="9763933at2"/>
<dbReference type="InterPro" id="IPR023296">
    <property type="entry name" value="Glyco_hydro_beta-prop_sf"/>
</dbReference>
<dbReference type="PANTHER" id="PTHR43772:SF2">
    <property type="entry name" value="PUTATIVE (AFU_ORTHOLOGUE AFUA_2G04480)-RELATED"/>
    <property type="match status" value="1"/>
</dbReference>
<evidence type="ECO:0000256" key="5">
    <source>
        <dbReference type="ARBA" id="ARBA00023295"/>
    </source>
</evidence>
<evidence type="ECO:0000256" key="1">
    <source>
        <dbReference type="ARBA" id="ARBA00009865"/>
    </source>
</evidence>
<evidence type="ECO:0000256" key="3">
    <source>
        <dbReference type="ARBA" id="ARBA00022801"/>
    </source>
</evidence>
<dbReference type="CDD" id="cd18827">
    <property type="entry name" value="GH43_XlnD-like"/>
    <property type="match status" value="1"/>
</dbReference>
<reference evidence="7 8" key="1">
    <citation type="submission" date="2016-07" db="EMBL/GenBank/DDBJ databases">
        <title>Multi-omics approach to identify versatile polysaccharide utilization systems of a marine flavobacterium Gramella flava.</title>
        <authorList>
            <person name="Tang K."/>
        </authorList>
    </citation>
    <scope>NUCLEOTIDE SEQUENCE [LARGE SCALE GENOMIC DNA]</scope>
    <source>
        <strain evidence="7 8">JLT2011</strain>
    </source>
</reference>
<dbReference type="PANTHER" id="PTHR43772">
    <property type="entry name" value="ENDO-1,4-BETA-XYLANASE"/>
    <property type="match status" value="1"/>
</dbReference>
<evidence type="ECO:0000256" key="2">
    <source>
        <dbReference type="ARBA" id="ARBA00022651"/>
    </source>
</evidence>
<dbReference type="InterPro" id="IPR052176">
    <property type="entry name" value="Glycosyl_Hydrlase_43_Enz"/>
</dbReference>
<dbReference type="GO" id="GO:0004553">
    <property type="term" value="F:hydrolase activity, hydrolyzing O-glycosyl compounds"/>
    <property type="evidence" value="ECO:0007669"/>
    <property type="project" value="InterPro"/>
</dbReference>
<protein>
    <submittedName>
        <fullName evidence="7">Endo-1,4-beta-xylanase D</fullName>
    </submittedName>
</protein>
<evidence type="ECO:0000313" key="7">
    <source>
        <dbReference type="EMBL" id="APU66999.1"/>
    </source>
</evidence>
<keyword evidence="4" id="KW-0119">Carbohydrate metabolism</keyword>
<keyword evidence="3 6" id="KW-0378">Hydrolase</keyword>
<keyword evidence="5 6" id="KW-0326">Glycosidase</keyword>
<dbReference type="EMBL" id="CP016359">
    <property type="protein sequence ID" value="APU66999.1"/>
    <property type="molecule type" value="Genomic_DNA"/>
</dbReference>
<keyword evidence="2 7" id="KW-0858">Xylan degradation</keyword>
<keyword evidence="8" id="KW-1185">Reference proteome</keyword>
<dbReference type="KEGG" id="gfl:GRFL_0275"/>
<dbReference type="RefSeq" id="WP_083642790.1">
    <property type="nucleotide sequence ID" value="NZ_AMRU01000008.1"/>
</dbReference>
<dbReference type="AlphaFoldDB" id="A0A1L7I079"/>
<name>A0A1L7I079_9FLAO</name>
<evidence type="ECO:0000313" key="8">
    <source>
        <dbReference type="Proteomes" id="UP000186230"/>
    </source>
</evidence>